<dbReference type="InterPro" id="IPR027417">
    <property type="entry name" value="P-loop_NTPase"/>
</dbReference>
<feature type="region of interest" description="Disordered" evidence="7">
    <location>
        <begin position="1"/>
        <end position="72"/>
    </location>
</feature>
<dbReference type="PANTHER" id="PTHR18934">
    <property type="entry name" value="ATP-DEPENDENT RNA HELICASE"/>
    <property type="match status" value="1"/>
</dbReference>
<evidence type="ECO:0000256" key="7">
    <source>
        <dbReference type="SAM" id="MobiDB-lite"/>
    </source>
</evidence>
<dbReference type="GO" id="GO:0003724">
    <property type="term" value="F:RNA helicase activity"/>
    <property type="evidence" value="ECO:0007669"/>
    <property type="project" value="UniProtKB-EC"/>
</dbReference>
<dbReference type="GO" id="GO:0003723">
    <property type="term" value="F:RNA binding"/>
    <property type="evidence" value="ECO:0007669"/>
    <property type="project" value="TreeGrafter"/>
</dbReference>
<evidence type="ECO:0000259" key="8">
    <source>
        <dbReference type="PROSITE" id="PS51192"/>
    </source>
</evidence>
<dbReference type="Pfam" id="PF21010">
    <property type="entry name" value="HA2_C"/>
    <property type="match status" value="1"/>
</dbReference>
<dbReference type="PROSITE" id="PS51192">
    <property type="entry name" value="HELICASE_ATP_BIND_1"/>
    <property type="match status" value="1"/>
</dbReference>
<evidence type="ECO:0000256" key="1">
    <source>
        <dbReference type="ARBA" id="ARBA00008792"/>
    </source>
</evidence>
<dbReference type="Gene3D" id="3.40.50.300">
    <property type="entry name" value="P-loop containing nucleotide triphosphate hydrolases"/>
    <property type="match status" value="2"/>
</dbReference>
<reference evidence="10" key="1">
    <citation type="journal article" date="2023" name="Genome Biol. Evol.">
        <title>First Whole Genome Sequence and Flow Cytometry Genome Size Data for the Lichen-Forming Fungus Ramalina farinacea (Ascomycota).</title>
        <authorList>
            <person name="Llewellyn T."/>
            <person name="Mian S."/>
            <person name="Hill R."/>
            <person name="Leitch I.J."/>
            <person name="Gaya E."/>
        </authorList>
    </citation>
    <scope>NUCLEOTIDE SEQUENCE</scope>
    <source>
        <strain evidence="10">LIQ254RAFAR</strain>
    </source>
</reference>
<keyword evidence="4" id="KW-0378">Hydrolase</keyword>
<dbReference type="InterPro" id="IPR048333">
    <property type="entry name" value="HA2_WH"/>
</dbReference>
<evidence type="ECO:0000259" key="9">
    <source>
        <dbReference type="PROSITE" id="PS51194"/>
    </source>
</evidence>
<dbReference type="SUPFAM" id="SSF52540">
    <property type="entry name" value="P-loop containing nucleoside triphosphate hydrolases"/>
    <property type="match status" value="1"/>
</dbReference>
<dbReference type="Pfam" id="PF00271">
    <property type="entry name" value="Helicase_C"/>
    <property type="match status" value="1"/>
</dbReference>
<feature type="compositionally biased region" description="Polar residues" evidence="7">
    <location>
        <begin position="695"/>
        <end position="706"/>
    </location>
</feature>
<comment type="caution">
    <text evidence="10">The sequence shown here is derived from an EMBL/GenBank/DDBJ whole genome shotgun (WGS) entry which is preliminary data.</text>
</comment>
<dbReference type="PROSITE" id="PS00690">
    <property type="entry name" value="DEAH_ATP_HELICASE"/>
    <property type="match status" value="1"/>
</dbReference>
<dbReference type="GO" id="GO:1990904">
    <property type="term" value="C:ribonucleoprotein complex"/>
    <property type="evidence" value="ECO:0007669"/>
    <property type="project" value="UniProtKB-ARBA"/>
</dbReference>
<dbReference type="CDD" id="cd17917">
    <property type="entry name" value="DEXHc_RHA-like"/>
    <property type="match status" value="1"/>
</dbReference>
<dbReference type="InterPro" id="IPR011545">
    <property type="entry name" value="DEAD/DEAH_box_helicase_dom"/>
</dbReference>
<dbReference type="SMART" id="SM00487">
    <property type="entry name" value="DEXDc"/>
    <property type="match status" value="1"/>
</dbReference>
<evidence type="ECO:0000256" key="3">
    <source>
        <dbReference type="ARBA" id="ARBA00022741"/>
    </source>
</evidence>
<dbReference type="InterPro" id="IPR007502">
    <property type="entry name" value="Helicase-assoc_dom"/>
</dbReference>
<dbReference type="SMART" id="SM00490">
    <property type="entry name" value="HELICc"/>
    <property type="match status" value="1"/>
</dbReference>
<evidence type="ECO:0000256" key="5">
    <source>
        <dbReference type="ARBA" id="ARBA00022806"/>
    </source>
</evidence>
<dbReference type="Pfam" id="PF00270">
    <property type="entry name" value="DEAD"/>
    <property type="match status" value="1"/>
</dbReference>
<evidence type="ECO:0000256" key="4">
    <source>
        <dbReference type="ARBA" id="ARBA00022801"/>
    </source>
</evidence>
<accession>A0AA43TRX2</accession>
<evidence type="ECO:0000313" key="10">
    <source>
        <dbReference type="EMBL" id="MDI1486048.1"/>
    </source>
</evidence>
<evidence type="ECO:0000313" key="11">
    <source>
        <dbReference type="Proteomes" id="UP001161017"/>
    </source>
</evidence>
<protein>
    <recommendedName>
        <fullName evidence="2">RNA helicase</fullName>
        <ecNumber evidence="2">3.6.4.13</ecNumber>
    </recommendedName>
</protein>
<dbReference type="Gene3D" id="1.20.120.1080">
    <property type="match status" value="1"/>
</dbReference>
<keyword evidence="6" id="KW-0067">ATP-binding</keyword>
<feature type="domain" description="Helicase ATP-binding" evidence="8">
    <location>
        <begin position="461"/>
        <end position="636"/>
    </location>
</feature>
<feature type="region of interest" description="Disordered" evidence="7">
    <location>
        <begin position="1138"/>
        <end position="1173"/>
    </location>
</feature>
<name>A0AA43TRX2_9LECA</name>
<dbReference type="Pfam" id="PF04408">
    <property type="entry name" value="WHD_HA2"/>
    <property type="match status" value="1"/>
</dbReference>
<dbReference type="FunFam" id="1.20.120.1080:FF:000002">
    <property type="entry name" value="Putative ATP-dependent RNA helicase DHX36"/>
    <property type="match status" value="1"/>
</dbReference>
<dbReference type="InterPro" id="IPR014001">
    <property type="entry name" value="Helicase_ATP-bd"/>
</dbReference>
<dbReference type="CDD" id="cd18791">
    <property type="entry name" value="SF2_C_RHA"/>
    <property type="match status" value="1"/>
</dbReference>
<dbReference type="PANTHER" id="PTHR18934:SF99">
    <property type="entry name" value="ATP-DEPENDENT RNA HELICASE DHX37-RELATED"/>
    <property type="match status" value="1"/>
</dbReference>
<dbReference type="PROSITE" id="PS51194">
    <property type="entry name" value="HELICASE_CTER"/>
    <property type="match status" value="1"/>
</dbReference>
<gene>
    <name evidence="10" type="ORF">OHK93_004238</name>
</gene>
<dbReference type="GO" id="GO:0016787">
    <property type="term" value="F:hydrolase activity"/>
    <property type="evidence" value="ECO:0007669"/>
    <property type="project" value="UniProtKB-KW"/>
</dbReference>
<keyword evidence="3" id="KW-0547">Nucleotide-binding</keyword>
<evidence type="ECO:0000256" key="6">
    <source>
        <dbReference type="ARBA" id="ARBA00022840"/>
    </source>
</evidence>
<feature type="compositionally biased region" description="Basic and acidic residues" evidence="7">
    <location>
        <begin position="1154"/>
        <end position="1165"/>
    </location>
</feature>
<dbReference type="GO" id="GO:0005524">
    <property type="term" value="F:ATP binding"/>
    <property type="evidence" value="ECO:0007669"/>
    <property type="project" value="UniProtKB-KW"/>
</dbReference>
<evidence type="ECO:0000256" key="2">
    <source>
        <dbReference type="ARBA" id="ARBA00012552"/>
    </source>
</evidence>
<dbReference type="Proteomes" id="UP001161017">
    <property type="component" value="Unassembled WGS sequence"/>
</dbReference>
<feature type="compositionally biased region" description="Polar residues" evidence="7">
    <location>
        <begin position="1"/>
        <end position="12"/>
    </location>
</feature>
<dbReference type="SMART" id="SM00847">
    <property type="entry name" value="HA2"/>
    <property type="match status" value="1"/>
</dbReference>
<organism evidence="10 11">
    <name type="scientific">Ramalina farinacea</name>
    <dbReference type="NCBI Taxonomy" id="258253"/>
    <lineage>
        <taxon>Eukaryota</taxon>
        <taxon>Fungi</taxon>
        <taxon>Dikarya</taxon>
        <taxon>Ascomycota</taxon>
        <taxon>Pezizomycotina</taxon>
        <taxon>Lecanoromycetes</taxon>
        <taxon>OSLEUM clade</taxon>
        <taxon>Lecanoromycetidae</taxon>
        <taxon>Lecanorales</taxon>
        <taxon>Lecanorineae</taxon>
        <taxon>Ramalinaceae</taxon>
        <taxon>Ramalina</taxon>
    </lineage>
</organism>
<dbReference type="EMBL" id="JAPUFD010000002">
    <property type="protein sequence ID" value="MDI1486048.1"/>
    <property type="molecule type" value="Genomic_DNA"/>
</dbReference>
<sequence>MHASPSAPQANSKKFEEQPRGQKRKAQSQIDQRPPRRNRQANPQRPRVTLKDEAYVRANMRVPTSQDYPEAPKGIFKTPKDTLLNGIQGLAKLHAEFLELSSDAWRCTLTFDSASRKEVVESEGRSKKSAESAAYLHFLARCHQLGILMEILDRKSPLNIMNKQMKQKSRAEQKDAILDIFNYAARFDLIPVINMQAIQRMERRRQRRVIQVDIQLPEQAISAKGYGLDLQAAEMEASLKFKQQAEVYQAKQGGESLIIKDSTALTIESTAKFLEFLKIVRPGIRLNMETEETVSPLGRSINFKAQVRVNDTLVGEPVQMNSKTKAESAAWLVACVENKKKDPEIWPRYIRALQIGNGQILRPIAPLDMKVDEDCALVMRETLLSARKAGLPDEVHESDAISDLVESRRGFTIRKLGSENVAARSEHLKQRFQKFMDDPANEDIRRKKAELPMNQYRDQVLNLVNNNIYSIIVGATGSGKTTQVPQILLEDAITTGAGGSCNIICTQPRRIAATSVARRVACEKAEKLQESVGYHVRFDPKPPHPGGSINYCTTGILLQQLQHSPDEIMDNTSHLVIDEVHERDTLIDFLLILLKKNMTRRRALGQGTPQVVLMSATMDTELFAQYFKSDTPDESSVACPSLSVPGRTFPVTEKYADEILQDMNSAKTPTSVLHSDPKTRQYLEFEREFQRERQASATPESSTMNKAQDRSVIDWKRERRVTEDGQASIGNEKDNALIPFGLVAATIAHIARTTPEGAILVFLPGLEEIVSVEKDLQRSDLGINLADESRFRIYKLHSSIAASQQTVFETVPEGCRKIILSTNIAETSVTIPDVQHVVDTGKLREKQYDQVRRITLLLCTWISKSNAKQRAGRAGRVQNGNYYALYSKERYDSLRAIGLPELLRTDLQEVCLDIKAQAFNTPIREFLGDALEPPSPKSVDVSVINLQDLDALTDDEHITSLGRLLASLPVHPSLGKMIVLGIIFRCLDPMLVLGAASAERSLFNNPLEARKEAQAKKLSFVEGTASDHIALLNAVRNLRKWRDSHGEGTMRDYAHQHFLNVNAFRVIDSTAKQIEEILVDAGLIPHTPDHRRIRSQYGDASLNQNSHKIPLVKALTLSGLHPNLGVCPGGGKLFRTPGEKNTLIHPGSTNAPKDIGRSRPRDSSNEHTGVPPGTMYAYTALAKSNDGGTLFMRDTTETTPLQASLFGGKLRQNEERQNVIELDNWLPFFVLSRDRRTAKTIIEFRKALERLLAVTFRELGNAAKNRSKAQQGIYLADERVRDGFASGLVEVLDRDITPAESTKQRGWDKGGGFTLRIPAYTPRVPAHSYWQR</sequence>
<comment type="similarity">
    <text evidence="1">Belongs to the DEAD box helicase family. DEAH subfamily.</text>
</comment>
<feature type="domain" description="Helicase C-terminal" evidence="9">
    <location>
        <begin position="746"/>
        <end position="918"/>
    </location>
</feature>
<proteinExistence type="inferred from homology"/>
<dbReference type="EC" id="3.6.4.13" evidence="2"/>
<keyword evidence="11" id="KW-1185">Reference proteome</keyword>
<dbReference type="InterPro" id="IPR002464">
    <property type="entry name" value="DNA/RNA_helicase_DEAH_CS"/>
</dbReference>
<feature type="region of interest" description="Disordered" evidence="7">
    <location>
        <begin position="690"/>
        <end position="710"/>
    </location>
</feature>
<dbReference type="InterPro" id="IPR001650">
    <property type="entry name" value="Helicase_C-like"/>
</dbReference>
<keyword evidence="5" id="KW-0347">Helicase</keyword>